<dbReference type="GO" id="GO:0009190">
    <property type="term" value="P:cyclic nucleotide biosynthetic process"/>
    <property type="evidence" value="ECO:0007669"/>
    <property type="project" value="InterPro"/>
</dbReference>
<dbReference type="SUPFAM" id="SSF55073">
    <property type="entry name" value="Nucleotide cyclase"/>
    <property type="match status" value="1"/>
</dbReference>
<comment type="similarity">
    <text evidence="7">Belongs to the adenylyl cyclase class-4/guanylyl cyclase family.</text>
</comment>
<feature type="region of interest" description="Disordered" evidence="8">
    <location>
        <begin position="1"/>
        <end position="69"/>
    </location>
</feature>
<dbReference type="InterPro" id="IPR050401">
    <property type="entry name" value="Cyclic_nucleotide_synthase"/>
</dbReference>
<dbReference type="Pfam" id="PF13426">
    <property type="entry name" value="PAS_9"/>
    <property type="match status" value="1"/>
</dbReference>
<proteinExistence type="inferred from homology"/>
<comment type="caution">
    <text evidence="12">The sequence shown here is derived from an EMBL/GenBank/DDBJ whole genome shotgun (WGS) entry which is preliminary data.</text>
</comment>
<feature type="transmembrane region" description="Helical" evidence="9">
    <location>
        <begin position="385"/>
        <end position="403"/>
    </location>
</feature>
<protein>
    <recommendedName>
        <fullName evidence="14">Adenylate and Guanylate cyclase catalytic domain containing protein</fullName>
    </recommendedName>
</protein>
<feature type="transmembrane region" description="Helical" evidence="9">
    <location>
        <begin position="792"/>
        <end position="816"/>
    </location>
</feature>
<dbReference type="Gene3D" id="3.30.70.1230">
    <property type="entry name" value="Nucleotide cyclase"/>
    <property type="match status" value="1"/>
</dbReference>
<dbReference type="SMART" id="SM00091">
    <property type="entry name" value="PAS"/>
    <property type="match status" value="1"/>
</dbReference>
<keyword evidence="13" id="KW-1185">Reference proteome</keyword>
<evidence type="ECO:0000313" key="13">
    <source>
        <dbReference type="Proteomes" id="UP000816034"/>
    </source>
</evidence>
<evidence type="ECO:0000259" key="10">
    <source>
        <dbReference type="PROSITE" id="PS50112"/>
    </source>
</evidence>
<dbReference type="SMART" id="SM00044">
    <property type="entry name" value="CYCc"/>
    <property type="match status" value="1"/>
</dbReference>
<dbReference type="GO" id="GO:0016849">
    <property type="term" value="F:phosphorus-oxygen lyase activity"/>
    <property type="evidence" value="ECO:0007669"/>
    <property type="project" value="InterPro"/>
</dbReference>
<dbReference type="PROSITE" id="PS50125">
    <property type="entry name" value="GUANYLATE_CYCLASE_2"/>
    <property type="match status" value="1"/>
</dbReference>
<evidence type="ECO:0000256" key="9">
    <source>
        <dbReference type="SAM" id="Phobius"/>
    </source>
</evidence>
<sequence length="1764" mass="199318">MNDQSLNPSSGNSNINTTTVAGAASGTNSHPSSTHNHGHGSGDRTHHVHHSSQNSLMEAGPPSGLTSGFKKVNSEVRNESFSSTSGETFSSTDLSTLHYKITQDLMTFLFTMQNNSRHYGWKNYCLDLILHAQIFWSFIFIPVLSPQDFLFGQWGSWIFTILNWNTSLSMDLLPYYGAVGISSAGLFLLFMMFMLYIVGRKAALDTSSMVVYLRKVLHTLSFIIILFSAPIAFIFSSFFDCSYGFPIIPHATTAGTIILSNSTQPSSLENGGMNLNRFPMTSCFSSDNIIMWTISLIGMIVLLAVTVLSSCIIPHMHPLSTSLFKSDSLLFRVSFLACNIVSITIHYLIPPQWAFARSAVHIAISMGMAFLVFKTIPMMRRWENSLLFAITLGRVGTSLGGLISHLANTTLSNEFGIAMTMMTIGFMALFFVAGFVSMELYTRIVFSMFKSRYFSPQDEDNGGERELLQLYHIMEENKHLPLLYLYLKFSMTSPNHDDLLHGINLIRGVTSLKAFNDIHSLIVSALIVAYFIPDEVNSSSFAQALLKKAIKQRPHIFLKFLIGQKKKEIEVYTTEVIKTNGSMELNSTLFKVEKKIKELTAIHRHFFKELMQEIVSYEKAERMMMRCAVLEGECDSIFKNVLKLFNNNKTVLRMYAQYLEAFKFNKQLAQEFYMEASSIEEEESVRKRVIGFRNSGTKKLAKKTNRASVVHPESEENPTTLQDSDKRFRSNNSITVSVHSRNATEEKPPDMERANSESSFDLTGVDTLNNEAKRELTYRSTLSTPSSRAIQLGLFLFFIALSFLLVTASLVIGYFISHEVTDHVTTARSACAPVMGLTTILVNTRGFQLVQNFGSESLAHDVSTQLFLDIEENKEMMKEMMSLAMELRSAAYDSKFSDRIYGVYHGEGFPVLIPQIEDHSIRVYNVTAKENATIADINSMIIEATKKLLQYDEIELKQTLTSYEFMLLHRNFDTFTHAYEKFCGMFMASSQNDALELNHTYITYTSISLSIYVVFSIFYMIFMRFDLVIVKKQIKLLQKFVTRNEIGKIYHALGKRVGDETTIHISKAAYLKPKNLFIILTMAMAFTVTLSCVLFLEETLANTNYSVQSYSTIRYSYHTLTFIQHIAFYVTEIFSSKVAQNQTQLLTPEELEFFHDDFNNIIASVREYWGLCLYGSDEQSGRDKRVIGLFPETDEMIKGNENCTLEQLLHDSTSRHNFSCVVGVDSTISDIALKSRKLLEDVQASDSSMWQNINFFMDIAFLTSYVSQVLINFSDVFALASSEPKLELFTAVAVLAFTSLVVLLFGLVNSMSLHAKTTFTMRMMFNYISLETIEANERLKNYVLYHSLISFFEKLSYQTDSDSSDAKLISILNASVEGVVLCNSTLGMEIVNPASLRMFGYQSEDVIGKPLVSLFEKNKQDTIRKEIESMKTSVTEHDSKGETFDVDCIRKNQTLFPCKVTIFVSVFQKKQIVTCFLKDVTSEKKQNSLLAEEKKNSEKLLLNILPEEVATQLKNGISLIAEKFTDVTCFFSDMVNFTAMSSTMSPSDLVQMLNIIVNGFDDLTDTYEIEKIKTIGDAYFCAGGLFNSLSDHPERVLRFSMDTFSVIRQFNSKLMLEFYGNENNVPPQQINIRCGINTGGVIAGVIGKKKFAFDLWGDTINVASRMESTSKPGRVRISRSTYERVHDLGFTFVEEKTDVKGKGLTQTYLLNACHHVCAILTSEEINTLRSEKDDLSVERLSQTNLNQLDNANENFSKQSDLPQQ</sequence>
<feature type="region of interest" description="Disordered" evidence="8">
    <location>
        <begin position="701"/>
        <end position="764"/>
    </location>
</feature>
<feature type="domain" description="PAS" evidence="10">
    <location>
        <begin position="1364"/>
        <end position="1437"/>
    </location>
</feature>
<evidence type="ECO:0000256" key="3">
    <source>
        <dbReference type="ARBA" id="ARBA00022741"/>
    </source>
</evidence>
<dbReference type="Pfam" id="PF00211">
    <property type="entry name" value="Guanylate_cyc"/>
    <property type="match status" value="1"/>
</dbReference>
<keyword evidence="2 9" id="KW-0812">Transmembrane</keyword>
<evidence type="ECO:0000256" key="2">
    <source>
        <dbReference type="ARBA" id="ARBA00022692"/>
    </source>
</evidence>
<evidence type="ECO:0000256" key="8">
    <source>
        <dbReference type="SAM" id="MobiDB-lite"/>
    </source>
</evidence>
<feature type="transmembrane region" description="Helical" evidence="9">
    <location>
        <begin position="289"/>
        <end position="308"/>
    </location>
</feature>
<dbReference type="CDD" id="cd07302">
    <property type="entry name" value="CHD"/>
    <property type="match status" value="1"/>
</dbReference>
<dbReference type="CDD" id="cd00130">
    <property type="entry name" value="PAS"/>
    <property type="match status" value="1"/>
</dbReference>
<feature type="transmembrane region" description="Helical" evidence="9">
    <location>
        <begin position="1253"/>
        <end position="1271"/>
    </location>
</feature>
<keyword evidence="6 7" id="KW-0456">Lyase</keyword>
<organism evidence="12 13">
    <name type="scientific">Naegleria lovaniensis</name>
    <name type="common">Amoeba</name>
    <dbReference type="NCBI Taxonomy" id="51637"/>
    <lineage>
        <taxon>Eukaryota</taxon>
        <taxon>Discoba</taxon>
        <taxon>Heterolobosea</taxon>
        <taxon>Tetramitia</taxon>
        <taxon>Eutetramitia</taxon>
        <taxon>Vahlkampfiidae</taxon>
        <taxon>Naegleria</taxon>
    </lineage>
</organism>
<feature type="transmembrane region" description="Helical" evidence="9">
    <location>
        <begin position="1116"/>
        <end position="1134"/>
    </location>
</feature>
<feature type="compositionally biased region" description="Polar residues" evidence="8">
    <location>
        <begin position="1"/>
        <end position="35"/>
    </location>
</feature>
<dbReference type="GO" id="GO:0035556">
    <property type="term" value="P:intracellular signal transduction"/>
    <property type="evidence" value="ECO:0007669"/>
    <property type="project" value="InterPro"/>
</dbReference>
<dbReference type="PROSITE" id="PS50112">
    <property type="entry name" value="PAS"/>
    <property type="match status" value="1"/>
</dbReference>
<feature type="transmembrane region" description="Helical" evidence="9">
    <location>
        <begin position="415"/>
        <end position="442"/>
    </location>
</feature>
<dbReference type="SUPFAM" id="SSF55785">
    <property type="entry name" value="PYP-like sensor domain (PAS domain)"/>
    <property type="match status" value="1"/>
</dbReference>
<evidence type="ECO:0000259" key="11">
    <source>
        <dbReference type="PROSITE" id="PS50125"/>
    </source>
</evidence>
<dbReference type="InterPro" id="IPR057352">
    <property type="entry name" value="TPR_TmcB/C"/>
</dbReference>
<dbReference type="Gene3D" id="3.30.450.20">
    <property type="entry name" value="PAS domain"/>
    <property type="match status" value="1"/>
</dbReference>
<comment type="subcellular location">
    <subcellularLocation>
        <location evidence="1">Membrane</location>
    </subcellularLocation>
</comment>
<feature type="compositionally biased region" description="Polar residues" evidence="8">
    <location>
        <begin position="730"/>
        <end position="741"/>
    </location>
</feature>
<feature type="transmembrane region" description="Helical" evidence="9">
    <location>
        <begin position="1291"/>
        <end position="1313"/>
    </location>
</feature>
<feature type="transmembrane region" description="Helical" evidence="9">
    <location>
        <begin position="219"/>
        <end position="239"/>
    </location>
</feature>
<feature type="domain" description="Guanylate cyclase" evidence="11">
    <location>
        <begin position="1528"/>
        <end position="1667"/>
    </location>
</feature>
<feature type="transmembrane region" description="Helical" evidence="9">
    <location>
        <begin position="175"/>
        <end position="198"/>
    </location>
</feature>
<dbReference type="GeneID" id="68101676"/>
<dbReference type="InterPro" id="IPR029787">
    <property type="entry name" value="Nucleotide_cyclase"/>
</dbReference>
<dbReference type="PANTHER" id="PTHR11920:SF335">
    <property type="entry name" value="GUANYLATE CYCLASE"/>
    <property type="match status" value="1"/>
</dbReference>
<evidence type="ECO:0000256" key="6">
    <source>
        <dbReference type="ARBA" id="ARBA00023239"/>
    </source>
</evidence>
<reference evidence="12 13" key="1">
    <citation type="journal article" date="2018" name="BMC Genomics">
        <title>The genome of Naegleria lovaniensis, the basis for a comparative approach to unravel pathogenicity factors of the human pathogenic amoeba N. fowleri.</title>
        <authorList>
            <person name="Liechti N."/>
            <person name="Schurch N."/>
            <person name="Bruggmann R."/>
            <person name="Wittwer M."/>
        </authorList>
    </citation>
    <scope>NUCLEOTIDE SEQUENCE [LARGE SCALE GENOMIC DNA]</scope>
    <source>
        <strain evidence="12 13">ATCC 30569</strain>
    </source>
</reference>
<dbReference type="PANTHER" id="PTHR11920">
    <property type="entry name" value="GUANYLYL CYCLASE"/>
    <property type="match status" value="1"/>
</dbReference>
<feature type="transmembrane region" description="Helical" evidence="9">
    <location>
        <begin position="124"/>
        <end position="144"/>
    </location>
</feature>
<evidence type="ECO:0000313" key="12">
    <source>
        <dbReference type="EMBL" id="KAG2377706.1"/>
    </source>
</evidence>
<evidence type="ECO:0000256" key="5">
    <source>
        <dbReference type="ARBA" id="ARBA00023136"/>
    </source>
</evidence>
<accession>A0AA88GJP6</accession>
<evidence type="ECO:0000256" key="7">
    <source>
        <dbReference type="RuleBase" id="RU000405"/>
    </source>
</evidence>
<dbReference type="InterPro" id="IPR001054">
    <property type="entry name" value="A/G_cyclase"/>
</dbReference>
<dbReference type="Proteomes" id="UP000816034">
    <property type="component" value="Unassembled WGS sequence"/>
</dbReference>
<name>A0AA88GJP6_NAELO</name>
<dbReference type="Pfam" id="PF25474">
    <property type="entry name" value="TPR_TmcB"/>
    <property type="match status" value="1"/>
</dbReference>
<dbReference type="InterPro" id="IPR000014">
    <property type="entry name" value="PAS"/>
</dbReference>
<dbReference type="InterPro" id="IPR035965">
    <property type="entry name" value="PAS-like_dom_sf"/>
</dbReference>
<evidence type="ECO:0000256" key="4">
    <source>
        <dbReference type="ARBA" id="ARBA00022989"/>
    </source>
</evidence>
<dbReference type="GO" id="GO:0016020">
    <property type="term" value="C:membrane"/>
    <property type="evidence" value="ECO:0007669"/>
    <property type="project" value="UniProtKB-SubCell"/>
</dbReference>
<feature type="transmembrane region" description="Helical" evidence="9">
    <location>
        <begin position="1076"/>
        <end position="1096"/>
    </location>
</feature>
<dbReference type="NCBIfam" id="TIGR00229">
    <property type="entry name" value="sensory_box"/>
    <property type="match status" value="1"/>
</dbReference>
<feature type="transmembrane region" description="Helical" evidence="9">
    <location>
        <begin position="355"/>
        <end position="373"/>
    </location>
</feature>
<feature type="transmembrane region" description="Helical" evidence="9">
    <location>
        <begin position="1001"/>
        <end position="1022"/>
    </location>
</feature>
<evidence type="ECO:0008006" key="14">
    <source>
        <dbReference type="Google" id="ProtNLM"/>
    </source>
</evidence>
<dbReference type="RefSeq" id="XP_044544968.1">
    <property type="nucleotide sequence ID" value="XM_044699386.1"/>
</dbReference>
<dbReference type="GO" id="GO:0000166">
    <property type="term" value="F:nucleotide binding"/>
    <property type="evidence" value="ECO:0007669"/>
    <property type="project" value="UniProtKB-KW"/>
</dbReference>
<feature type="transmembrane region" description="Helical" evidence="9">
    <location>
        <begin position="329"/>
        <end position="349"/>
    </location>
</feature>
<evidence type="ECO:0000256" key="1">
    <source>
        <dbReference type="ARBA" id="ARBA00004370"/>
    </source>
</evidence>
<keyword evidence="5 9" id="KW-0472">Membrane</keyword>
<gene>
    <name evidence="12" type="ORF">C9374_009222</name>
</gene>
<keyword evidence="3" id="KW-0547">Nucleotide-binding</keyword>
<dbReference type="InterPro" id="IPR018297">
    <property type="entry name" value="A/G_cyclase_CS"/>
</dbReference>
<feature type="compositionally biased region" description="Basic and acidic residues" evidence="8">
    <location>
        <begin position="742"/>
        <end position="755"/>
    </location>
</feature>
<dbReference type="PROSITE" id="PS00452">
    <property type="entry name" value="GUANYLATE_CYCLASE_1"/>
    <property type="match status" value="1"/>
</dbReference>
<dbReference type="EMBL" id="PYSW02000037">
    <property type="protein sequence ID" value="KAG2377706.1"/>
    <property type="molecule type" value="Genomic_DNA"/>
</dbReference>
<keyword evidence="4 9" id="KW-1133">Transmembrane helix</keyword>